<organism evidence="1">
    <name type="scientific">Siphoviridae sp. ctWWc42</name>
    <dbReference type="NCBI Taxonomy" id="2826361"/>
    <lineage>
        <taxon>Viruses</taxon>
        <taxon>Duplodnaviria</taxon>
        <taxon>Heunggongvirae</taxon>
        <taxon>Uroviricota</taxon>
        <taxon>Caudoviricetes</taxon>
    </lineage>
</organism>
<accession>A0A8S5R2V9</accession>
<dbReference type="EMBL" id="BK015795">
    <property type="protein sequence ID" value="DAE25260.1"/>
    <property type="molecule type" value="Genomic_DNA"/>
</dbReference>
<protein>
    <submittedName>
        <fullName evidence="1">Tail protein</fullName>
    </submittedName>
</protein>
<sequence length="353" mass="39833">MPNWSETMQQTFEYYTVDPNTWRDKEKMSNIKSCSINRDSSLDTLGNASFEITGSITEDTYIRPYLVTYQNFVRERFPLGTYLAQSPSESIDGKVASSSVDAYTPLIELTEKKPPLGYSIFKDTPIMDLAYNICSEKMRAPIVKADSTKKLYSDFVSNTNDTWLTFLKDLIANDKQNFGFDELSRVIFEPTQDLASLQPKWTYDTGNSSILYPDASVEHDMFDIPNVVYVVYSSSDLCFTAVAKNTDPNSPTSILSRGREIEHWDTNPSVLGNPTEEMITQYANDLLKAKSTVQHKVTYNHGYCPVRLGDCVRIDYPKLGLNGVKAKVTSQTIDCGTGCKVSETAVYTKRYWG</sequence>
<evidence type="ECO:0000313" key="1">
    <source>
        <dbReference type="EMBL" id="DAE25260.1"/>
    </source>
</evidence>
<reference evidence="1" key="1">
    <citation type="journal article" date="2021" name="Proc. Natl. Acad. Sci. U.S.A.">
        <title>A Catalog of Tens of Thousands of Viruses from Human Metagenomes Reveals Hidden Associations with Chronic Diseases.</title>
        <authorList>
            <person name="Tisza M.J."/>
            <person name="Buck C.B."/>
        </authorList>
    </citation>
    <scope>NUCLEOTIDE SEQUENCE</scope>
    <source>
        <strain evidence="1">CtWWc42</strain>
    </source>
</reference>
<name>A0A8S5R2V9_9CAUD</name>
<proteinExistence type="predicted"/>